<protein>
    <recommendedName>
        <fullName evidence="4">F-box domain-containing protein</fullName>
    </recommendedName>
</protein>
<dbReference type="Proteomes" id="UP000509704">
    <property type="component" value="Chromosome 3"/>
</dbReference>
<proteinExistence type="predicted"/>
<dbReference type="GeneID" id="59235499"/>
<dbReference type="KEGG" id="zmk:HG535_0C01520"/>
<organism evidence="2 3">
    <name type="scientific">Zygotorulaspora mrakii</name>
    <name type="common">Zygosaccharomyces mrakii</name>
    <dbReference type="NCBI Taxonomy" id="42260"/>
    <lineage>
        <taxon>Eukaryota</taxon>
        <taxon>Fungi</taxon>
        <taxon>Dikarya</taxon>
        <taxon>Ascomycota</taxon>
        <taxon>Saccharomycotina</taxon>
        <taxon>Saccharomycetes</taxon>
        <taxon>Saccharomycetales</taxon>
        <taxon>Saccharomycetaceae</taxon>
        <taxon>Zygotorulaspora</taxon>
    </lineage>
</organism>
<name>A0A7H9AZZ2_ZYGMR</name>
<dbReference type="AlphaFoldDB" id="A0A7H9AZZ2"/>
<keyword evidence="3" id="KW-1185">Reference proteome</keyword>
<evidence type="ECO:0000256" key="1">
    <source>
        <dbReference type="SAM" id="MobiDB-lite"/>
    </source>
</evidence>
<sequence>MGYAIYGYPTRGSRYYNRRELLHGNYLISDENNTGPDKKVKRQKKKDGSARGEVNRAKTIQDLPLEVIQRIFVLSLNMRSLPFVNKYLYYTLRPSPSLLHQLTWEKYSLDPLPQCIITNKIPDGQRLLIDDIFLNETFLEFLARHYEGLLSKVYCFIPQAVHHKFLEERNSDIIIRWLGAEHVMYYPGVFSQNMELFFTKKDFIFYLRRFFTLSDPYFTIKALIQWFLREQLEYNFEGFFSTVEFILDLQEQPSRELLSPIPLISLLECLHGPNNFDKLVSKLLESRNPLSKTFTRVSCVKLFIEKFHSDVDSKKELSDPLVWKTLGAISDVQIIDLIIESGGNPQYDMII</sequence>
<gene>
    <name evidence="2" type="ORF">HG535_0C01520</name>
</gene>
<evidence type="ECO:0008006" key="4">
    <source>
        <dbReference type="Google" id="ProtNLM"/>
    </source>
</evidence>
<reference evidence="2 3" key="1">
    <citation type="submission" date="2020-07" db="EMBL/GenBank/DDBJ databases">
        <title>The yeast mating-type switching endonuclease HO is a domesticated member of an unorthodox homing genetic element family.</title>
        <authorList>
            <person name="Coughlan A.Y."/>
            <person name="Lombardi L."/>
            <person name="Braun-Galleani S."/>
            <person name="Martos A.R."/>
            <person name="Galeote V."/>
            <person name="Bigey F."/>
            <person name="Dequin S."/>
            <person name="Byrne K.P."/>
            <person name="Wolfe K.H."/>
        </authorList>
    </citation>
    <scope>NUCLEOTIDE SEQUENCE [LARGE SCALE GENOMIC DNA]</scope>
    <source>
        <strain evidence="2 3">NRRL Y-6702</strain>
    </source>
</reference>
<dbReference type="RefSeq" id="XP_037143531.1">
    <property type="nucleotide sequence ID" value="XM_037287636.1"/>
</dbReference>
<feature type="region of interest" description="Disordered" evidence="1">
    <location>
        <begin position="32"/>
        <end position="53"/>
    </location>
</feature>
<evidence type="ECO:0000313" key="2">
    <source>
        <dbReference type="EMBL" id="QLG71803.1"/>
    </source>
</evidence>
<dbReference type="EMBL" id="CP058606">
    <property type="protein sequence ID" value="QLG71803.1"/>
    <property type="molecule type" value="Genomic_DNA"/>
</dbReference>
<dbReference type="OrthoDB" id="4038608at2759"/>
<accession>A0A7H9AZZ2</accession>
<evidence type="ECO:0000313" key="3">
    <source>
        <dbReference type="Proteomes" id="UP000509704"/>
    </source>
</evidence>